<feature type="compositionally biased region" description="Basic and acidic residues" evidence="5">
    <location>
        <begin position="154"/>
        <end position="164"/>
    </location>
</feature>
<evidence type="ECO:0000256" key="1">
    <source>
        <dbReference type="ARBA" id="ARBA00004141"/>
    </source>
</evidence>
<evidence type="ECO:0000256" key="4">
    <source>
        <dbReference type="ARBA" id="ARBA00023136"/>
    </source>
</evidence>
<organism evidence="7 8">
    <name type="scientific">Streptomyces luteosporeus</name>
    <dbReference type="NCBI Taxonomy" id="173856"/>
    <lineage>
        <taxon>Bacteria</taxon>
        <taxon>Bacillati</taxon>
        <taxon>Actinomycetota</taxon>
        <taxon>Actinomycetes</taxon>
        <taxon>Kitasatosporales</taxon>
        <taxon>Streptomycetaceae</taxon>
        <taxon>Streptomyces</taxon>
    </lineage>
</organism>
<dbReference type="InterPro" id="IPR032808">
    <property type="entry name" value="DoxX"/>
</dbReference>
<keyword evidence="4 6" id="KW-0472">Membrane</keyword>
<comment type="caution">
    <text evidence="7">The sequence shown here is derived from an EMBL/GenBank/DDBJ whole genome shotgun (WGS) entry which is preliminary data.</text>
</comment>
<evidence type="ECO:0000313" key="8">
    <source>
        <dbReference type="Proteomes" id="UP001500886"/>
    </source>
</evidence>
<feature type="compositionally biased region" description="Low complexity" evidence="5">
    <location>
        <begin position="445"/>
        <end position="471"/>
    </location>
</feature>
<dbReference type="PANTHER" id="PTHR39157">
    <property type="entry name" value="INTEGRAL MEMBRANE PROTEIN-RELATED"/>
    <property type="match status" value="1"/>
</dbReference>
<feature type="transmembrane region" description="Helical" evidence="6">
    <location>
        <begin position="342"/>
        <end position="362"/>
    </location>
</feature>
<keyword evidence="8" id="KW-1185">Reference proteome</keyword>
<keyword evidence="2 6" id="KW-0812">Transmembrane</keyword>
<feature type="region of interest" description="Disordered" evidence="5">
    <location>
        <begin position="23"/>
        <end position="62"/>
    </location>
</feature>
<feature type="compositionally biased region" description="Acidic residues" evidence="5">
    <location>
        <begin position="141"/>
        <end position="153"/>
    </location>
</feature>
<sequence>MPSDPAQVIVNHMSFRVQLARPPRTTRPFAGGADSARLPTAKSAAKRRAPVVWSGRTGPGDASTQLLEAVRDSGTPLHPGGDAGATQVLPRIAVGDDAPTTVIGPRGPAEATGAHPRLLDGVRPTGSAYDEDAGAHGPYEDYPDYDSEHDDEEERRGRQGDPLRHAYYPGRRMNLGVVLLPLRIFLGLSSVYAGMGKLCDPAYFDGGSRRGSMVNWLRHLHPWSAAEPLRDFALAHPIGSGLTVAFLQIVVGVLTLFGLWQRLAAAIGALLSAVLLVTVSWQSAPVYDAPDIIYLAAWSPLVIAGAPFYSIDGRLAGEAWRRLGPRAELWALRRRVLRRGTVMATVVIGLALLTGSMLGGAVRSSRVAETPGTPTIPANSLPGSPLPQSPSSSARHGSHGPSATGTPKPGATHKPVVPGATPSAAPGTRTPAGSAGATGAGPGSTGSVRPAPQSPHQAPAPAAPPHSSSGSSTGGTSGTGAGSGSSGPGNGSGGGALGGLLG</sequence>
<feature type="transmembrane region" description="Helical" evidence="6">
    <location>
        <begin position="173"/>
        <end position="195"/>
    </location>
</feature>
<dbReference type="PANTHER" id="PTHR39157:SF1">
    <property type="entry name" value="DOXX FAMILY PROTEIN"/>
    <property type="match status" value="1"/>
</dbReference>
<accession>A0ABN3TIU8</accession>
<feature type="transmembrane region" description="Helical" evidence="6">
    <location>
        <begin position="293"/>
        <end position="311"/>
    </location>
</feature>
<evidence type="ECO:0000256" key="2">
    <source>
        <dbReference type="ARBA" id="ARBA00022692"/>
    </source>
</evidence>
<feature type="transmembrane region" description="Helical" evidence="6">
    <location>
        <begin position="238"/>
        <end position="256"/>
    </location>
</feature>
<keyword evidence="3 6" id="KW-1133">Transmembrane helix</keyword>
<feature type="compositionally biased region" description="Low complexity" evidence="5">
    <location>
        <begin position="424"/>
        <end position="435"/>
    </location>
</feature>
<feature type="transmembrane region" description="Helical" evidence="6">
    <location>
        <begin position="263"/>
        <end position="281"/>
    </location>
</feature>
<gene>
    <name evidence="7" type="ORF">GCM10010315_01110</name>
</gene>
<evidence type="ECO:0000256" key="3">
    <source>
        <dbReference type="ARBA" id="ARBA00022989"/>
    </source>
</evidence>
<evidence type="ECO:0000256" key="6">
    <source>
        <dbReference type="SAM" id="Phobius"/>
    </source>
</evidence>
<evidence type="ECO:0000256" key="5">
    <source>
        <dbReference type="SAM" id="MobiDB-lite"/>
    </source>
</evidence>
<comment type="subcellular location">
    <subcellularLocation>
        <location evidence="1">Membrane</location>
        <topology evidence="1">Multi-pass membrane protein</topology>
    </subcellularLocation>
</comment>
<protein>
    <submittedName>
        <fullName evidence="7">DoxX family membrane protein</fullName>
    </submittedName>
</protein>
<dbReference type="EMBL" id="BAAASL010000001">
    <property type="protein sequence ID" value="GAA2707140.1"/>
    <property type="molecule type" value="Genomic_DNA"/>
</dbReference>
<dbReference type="Pfam" id="PF07681">
    <property type="entry name" value="DoxX"/>
    <property type="match status" value="1"/>
</dbReference>
<reference evidence="7 8" key="1">
    <citation type="journal article" date="2019" name="Int. J. Syst. Evol. Microbiol.">
        <title>The Global Catalogue of Microorganisms (GCM) 10K type strain sequencing project: providing services to taxonomists for standard genome sequencing and annotation.</title>
        <authorList>
            <consortium name="The Broad Institute Genomics Platform"/>
            <consortium name="The Broad Institute Genome Sequencing Center for Infectious Disease"/>
            <person name="Wu L."/>
            <person name="Ma J."/>
        </authorList>
    </citation>
    <scope>NUCLEOTIDE SEQUENCE [LARGE SCALE GENOMIC DNA]</scope>
    <source>
        <strain evidence="7 8">JCM 4542</strain>
    </source>
</reference>
<feature type="region of interest" description="Disordered" evidence="5">
    <location>
        <begin position="364"/>
        <end position="502"/>
    </location>
</feature>
<feature type="compositionally biased region" description="Gly residues" evidence="5">
    <location>
        <begin position="472"/>
        <end position="502"/>
    </location>
</feature>
<feature type="region of interest" description="Disordered" evidence="5">
    <location>
        <begin position="97"/>
        <end position="164"/>
    </location>
</feature>
<name>A0ABN3TIU8_9ACTN</name>
<proteinExistence type="predicted"/>
<evidence type="ECO:0000313" key="7">
    <source>
        <dbReference type="EMBL" id="GAA2707140.1"/>
    </source>
</evidence>
<dbReference type="Proteomes" id="UP001500886">
    <property type="component" value="Unassembled WGS sequence"/>
</dbReference>